<keyword evidence="14" id="KW-1133">Transmembrane helix</keyword>
<feature type="domain" description="Pherophorin" evidence="19">
    <location>
        <begin position="640"/>
        <end position="785"/>
    </location>
</feature>
<comment type="subcellular location">
    <subcellularLocation>
        <location evidence="2">Peroxisome membrane</location>
        <topology evidence="2">Multi-pass membrane protein</topology>
    </subcellularLocation>
</comment>
<feature type="region of interest" description="Disordered" evidence="17">
    <location>
        <begin position="75"/>
        <end position="202"/>
    </location>
</feature>
<comment type="pathway">
    <text evidence="3">Protein modification; protein ubiquitination.</text>
</comment>
<feature type="compositionally biased region" description="Acidic residues" evidence="17">
    <location>
        <begin position="504"/>
        <end position="529"/>
    </location>
</feature>
<evidence type="ECO:0000256" key="7">
    <source>
        <dbReference type="ARBA" id="ARBA00022679"/>
    </source>
</evidence>
<accession>D8U830</accession>
<feature type="region of interest" description="Disordered" evidence="17">
    <location>
        <begin position="13"/>
        <end position="35"/>
    </location>
</feature>
<dbReference type="EC" id="2.3.2.27" evidence="5"/>
<evidence type="ECO:0000259" key="19">
    <source>
        <dbReference type="Pfam" id="PF12499"/>
    </source>
</evidence>
<dbReference type="Pfam" id="PF04757">
    <property type="entry name" value="Pex2_Pex12"/>
    <property type="match status" value="1"/>
</dbReference>
<dbReference type="GeneID" id="9621517"/>
<feature type="compositionally biased region" description="Basic and acidic residues" evidence="17">
    <location>
        <begin position="85"/>
        <end position="202"/>
    </location>
</feature>
<feature type="domain" description="Pex N-terminal" evidence="18">
    <location>
        <begin position="382"/>
        <end position="440"/>
    </location>
</feature>
<evidence type="ECO:0000256" key="3">
    <source>
        <dbReference type="ARBA" id="ARBA00004906"/>
    </source>
</evidence>
<keyword evidence="16" id="KW-0576">Peroxisome</keyword>
<dbReference type="GO" id="GO:0061630">
    <property type="term" value="F:ubiquitin protein ligase activity"/>
    <property type="evidence" value="ECO:0007669"/>
    <property type="project" value="UniProtKB-EC"/>
</dbReference>
<evidence type="ECO:0000313" key="21">
    <source>
        <dbReference type="Proteomes" id="UP000001058"/>
    </source>
</evidence>
<feature type="region of interest" description="Disordered" evidence="17">
    <location>
        <begin position="453"/>
        <end position="575"/>
    </location>
</feature>
<keyword evidence="12" id="KW-0862">Zinc</keyword>
<dbReference type="RefSeq" id="XP_002954740.1">
    <property type="nucleotide sequence ID" value="XM_002954694.1"/>
</dbReference>
<comment type="catalytic activity">
    <reaction evidence="1">
        <text>S-ubiquitinyl-[E2 ubiquitin-conjugating enzyme]-L-cysteine + [acceptor protein]-L-lysine = [E2 ubiquitin-conjugating enzyme]-L-cysteine + N(6)-ubiquitinyl-[acceptor protein]-L-lysine.</text>
        <dbReference type="EC" id="2.3.2.27"/>
    </reaction>
</comment>
<evidence type="ECO:0000256" key="6">
    <source>
        <dbReference type="ARBA" id="ARBA00022448"/>
    </source>
</evidence>
<dbReference type="eggNOG" id="ENOG502QRWU">
    <property type="taxonomic scope" value="Eukaryota"/>
</dbReference>
<evidence type="ECO:0000256" key="13">
    <source>
        <dbReference type="ARBA" id="ARBA00022927"/>
    </source>
</evidence>
<evidence type="ECO:0000256" key="2">
    <source>
        <dbReference type="ARBA" id="ARBA00004585"/>
    </source>
</evidence>
<sequence>MTHTLSITSKLLVRSSDGSRAPSVRCNMPGNPNSSPCCSTMVSRRASVTPPWGRSTAAYCRWQPPRPRAAILHASITPHVTPGEPGKDVRREGEPGKDVRREGEPGKDVRREGEPGKDVRQEGEPGKDVRREGEPGKDVRREGEPGKDVRQEGEPGKDVRQEGEPGKDVRQEGEPGKDVRREGEPGKDVRREGEPGKDVRREAFRSGHQVVFFVGPYVADRLAGRLDSAAEEEEGTAAEGAAAAAAAVSAATDATGGSYPDEDAAAAAAEDLRQVSGREAGRGPGSVAITTASAASAAAAATRLGVGARSGDGGGGGGGGEGGAPSGRGWLRVFLAAVVARWSRSWRRLVLSWPQLRRVLGSWVMWVTVVLIRNAKVRKPLLSYSGRLHLALFYTYGAYYSLAHRLAGVRYSLSMRPLQGVLGVLLGLQLAVVAALQARNALRNMRRRSTAAVAAAAAATKRRTARRRQRPGAQGPGRLSGDGAGDEEGEEHLYSAEGEPAVFLEDEDGEEEEDGESDEAYQEEAEAEEGMERDGPTGSGQQPAGDSGVDTGRRGGEEARRRGLGDWSSGSSAGGVAVVMEGWEGVERQDDGGESGWEADIFGVASMSTSVQRQGPCVEKPECPLCRTAVRLPQLIRSPFPFCACNRTLPGLVPFNFDKTPSLSLNGDNRRYCLTLRTVPCADPSSPCCGQALSKVEWWSRESCRGSVRAVYLDGIKIDSQWGVNGTFKIPQLNMAPSSVPLQGRQVCLELLSTSTCPTLATFCAKGGLGACTYSMFSEDKDCCPIGTFVTLGRR</sequence>
<organism evidence="21">
    <name type="scientific">Volvox carteri f. nagariensis</name>
    <dbReference type="NCBI Taxonomy" id="3068"/>
    <lineage>
        <taxon>Eukaryota</taxon>
        <taxon>Viridiplantae</taxon>
        <taxon>Chlorophyta</taxon>
        <taxon>core chlorophytes</taxon>
        <taxon>Chlorophyceae</taxon>
        <taxon>CS clade</taxon>
        <taxon>Chlamydomonadales</taxon>
        <taxon>Volvocaceae</taxon>
        <taxon>Volvox</taxon>
    </lineage>
</organism>
<dbReference type="PANTHER" id="PTHR23350:SF0">
    <property type="entry name" value="PEROXISOME BIOGENESIS FACTOR 10"/>
    <property type="match status" value="1"/>
</dbReference>
<evidence type="ECO:0000256" key="4">
    <source>
        <dbReference type="ARBA" id="ARBA00008704"/>
    </source>
</evidence>
<evidence type="ECO:0000256" key="8">
    <source>
        <dbReference type="ARBA" id="ARBA00022692"/>
    </source>
</evidence>
<evidence type="ECO:0000259" key="18">
    <source>
        <dbReference type="Pfam" id="PF04757"/>
    </source>
</evidence>
<dbReference type="AlphaFoldDB" id="D8U830"/>
<evidence type="ECO:0000256" key="17">
    <source>
        <dbReference type="SAM" id="MobiDB-lite"/>
    </source>
</evidence>
<proteinExistence type="inferred from homology"/>
<dbReference type="OrthoDB" id="6270329at2759"/>
<dbReference type="InterPro" id="IPR025654">
    <property type="entry name" value="PEX2/10"/>
</dbReference>
<dbReference type="GO" id="GO:0008270">
    <property type="term" value="F:zinc ion binding"/>
    <property type="evidence" value="ECO:0007669"/>
    <property type="project" value="UniProtKB-KW"/>
</dbReference>
<dbReference type="InterPro" id="IPR006845">
    <property type="entry name" value="Pex_N"/>
</dbReference>
<dbReference type="Proteomes" id="UP000001058">
    <property type="component" value="Unassembled WGS sequence"/>
</dbReference>
<dbReference type="STRING" id="3068.D8U830"/>
<dbReference type="PANTHER" id="PTHR23350">
    <property type="entry name" value="PEROXISOME ASSEMBLY PROTEIN 10"/>
    <property type="match status" value="1"/>
</dbReference>
<dbReference type="Pfam" id="PF12499">
    <property type="entry name" value="DUF3707"/>
    <property type="match status" value="1"/>
</dbReference>
<comment type="similarity">
    <text evidence="4">Belongs to the pex2/pex10/pex12 family.</text>
</comment>
<dbReference type="InterPro" id="IPR024616">
    <property type="entry name" value="Pherophorin"/>
</dbReference>
<keyword evidence="8" id="KW-0812">Transmembrane</keyword>
<evidence type="ECO:0000256" key="9">
    <source>
        <dbReference type="ARBA" id="ARBA00022723"/>
    </source>
</evidence>
<keyword evidence="9" id="KW-0479">Metal-binding</keyword>
<evidence type="ECO:0000256" key="14">
    <source>
        <dbReference type="ARBA" id="ARBA00022989"/>
    </source>
</evidence>
<feature type="compositionally biased region" description="Basic and acidic residues" evidence="17">
    <location>
        <begin position="551"/>
        <end position="564"/>
    </location>
</feature>
<dbReference type="EMBL" id="GL378366">
    <property type="protein sequence ID" value="EFJ44146.1"/>
    <property type="molecule type" value="Genomic_DNA"/>
</dbReference>
<evidence type="ECO:0000256" key="1">
    <source>
        <dbReference type="ARBA" id="ARBA00000900"/>
    </source>
</evidence>
<evidence type="ECO:0000256" key="10">
    <source>
        <dbReference type="ARBA" id="ARBA00022771"/>
    </source>
</evidence>
<dbReference type="InParanoid" id="D8U830"/>
<feature type="compositionally biased region" description="Gly residues" evidence="17">
    <location>
        <begin position="474"/>
        <end position="483"/>
    </location>
</feature>
<feature type="compositionally biased region" description="Basic residues" evidence="17">
    <location>
        <begin position="460"/>
        <end position="470"/>
    </location>
</feature>
<keyword evidence="10" id="KW-0863">Zinc-finger</keyword>
<evidence type="ECO:0000313" key="20">
    <source>
        <dbReference type="EMBL" id="EFJ44146.1"/>
    </source>
</evidence>
<keyword evidence="6" id="KW-0813">Transport</keyword>
<evidence type="ECO:0000256" key="16">
    <source>
        <dbReference type="ARBA" id="ARBA00023140"/>
    </source>
</evidence>
<dbReference type="KEGG" id="vcn:VOLCADRAFT_95614"/>
<evidence type="ECO:0000256" key="5">
    <source>
        <dbReference type="ARBA" id="ARBA00012483"/>
    </source>
</evidence>
<evidence type="ECO:0000256" key="15">
    <source>
        <dbReference type="ARBA" id="ARBA00023136"/>
    </source>
</evidence>
<keyword evidence="13" id="KW-0653">Protein transport</keyword>
<keyword evidence="15" id="KW-0472">Membrane</keyword>
<dbReference type="GO" id="GO:0016558">
    <property type="term" value="P:protein import into peroxisome matrix"/>
    <property type="evidence" value="ECO:0007669"/>
    <property type="project" value="InterPro"/>
</dbReference>
<dbReference type="GO" id="GO:0005778">
    <property type="term" value="C:peroxisomal membrane"/>
    <property type="evidence" value="ECO:0007669"/>
    <property type="project" value="UniProtKB-SubCell"/>
</dbReference>
<keyword evidence="7" id="KW-0808">Transferase</keyword>
<protein>
    <recommendedName>
        <fullName evidence="5">RING-type E3 ubiquitin transferase</fullName>
        <ecNumber evidence="5">2.3.2.27</ecNumber>
    </recommendedName>
</protein>
<keyword evidence="11" id="KW-0833">Ubl conjugation pathway</keyword>
<reference evidence="20 21" key="1">
    <citation type="journal article" date="2010" name="Science">
        <title>Genomic analysis of organismal complexity in the multicellular green alga Volvox carteri.</title>
        <authorList>
            <person name="Prochnik S.E."/>
            <person name="Umen J."/>
            <person name="Nedelcu A.M."/>
            <person name="Hallmann A."/>
            <person name="Miller S.M."/>
            <person name="Nishii I."/>
            <person name="Ferris P."/>
            <person name="Kuo A."/>
            <person name="Mitros T."/>
            <person name="Fritz-Laylin L.K."/>
            <person name="Hellsten U."/>
            <person name="Chapman J."/>
            <person name="Simakov O."/>
            <person name="Rensing S.A."/>
            <person name="Terry A."/>
            <person name="Pangilinan J."/>
            <person name="Kapitonov V."/>
            <person name="Jurka J."/>
            <person name="Salamov A."/>
            <person name="Shapiro H."/>
            <person name="Schmutz J."/>
            <person name="Grimwood J."/>
            <person name="Lindquist E."/>
            <person name="Lucas S."/>
            <person name="Grigoriev I.V."/>
            <person name="Schmitt R."/>
            <person name="Kirk D."/>
            <person name="Rokhsar D.S."/>
        </authorList>
    </citation>
    <scope>NUCLEOTIDE SEQUENCE [LARGE SCALE GENOMIC DNA]</scope>
    <source>
        <strain evidence="21">f. Nagariensis / Eve</strain>
    </source>
</reference>
<evidence type="ECO:0000256" key="12">
    <source>
        <dbReference type="ARBA" id="ARBA00022833"/>
    </source>
</evidence>
<name>D8U830_VOLCA</name>
<keyword evidence="21" id="KW-1185">Reference proteome</keyword>
<evidence type="ECO:0000256" key="11">
    <source>
        <dbReference type="ARBA" id="ARBA00022786"/>
    </source>
</evidence>
<gene>
    <name evidence="20" type="ORF">VOLCADRAFT_95614</name>
</gene>